<dbReference type="Proteomes" id="UP001499974">
    <property type="component" value="Unassembled WGS sequence"/>
</dbReference>
<protein>
    <submittedName>
        <fullName evidence="2">TerD family protein</fullName>
    </submittedName>
</protein>
<dbReference type="EMBL" id="BAABKM010000002">
    <property type="protein sequence ID" value="GAA4701111.1"/>
    <property type="molecule type" value="Genomic_DNA"/>
</dbReference>
<comment type="caution">
    <text evidence="2">The sequence shown here is derived from an EMBL/GenBank/DDBJ whole genome shotgun (WGS) entry which is preliminary data.</text>
</comment>
<gene>
    <name evidence="2" type="ORF">GCM10023349_17630</name>
</gene>
<dbReference type="Pfam" id="PF02342">
    <property type="entry name" value="TerD"/>
    <property type="match status" value="1"/>
</dbReference>
<evidence type="ECO:0000259" key="1">
    <source>
        <dbReference type="Pfam" id="PF02342"/>
    </source>
</evidence>
<dbReference type="CDD" id="cd06974">
    <property type="entry name" value="TerD_like"/>
    <property type="match status" value="1"/>
</dbReference>
<organism evidence="2 3">
    <name type="scientific">Nocardioides conyzicola</name>
    <dbReference type="NCBI Taxonomy" id="1651781"/>
    <lineage>
        <taxon>Bacteria</taxon>
        <taxon>Bacillati</taxon>
        <taxon>Actinomycetota</taxon>
        <taxon>Actinomycetes</taxon>
        <taxon>Propionibacteriales</taxon>
        <taxon>Nocardioidaceae</taxon>
        <taxon>Nocardioides</taxon>
    </lineage>
</organism>
<dbReference type="Gene3D" id="2.60.60.30">
    <property type="entry name" value="sav2460 like domains"/>
    <property type="match status" value="1"/>
</dbReference>
<dbReference type="PANTHER" id="PTHR32097:SF17">
    <property type="entry name" value="CAMP-BINDING PROTEIN 1-RELATED"/>
    <property type="match status" value="1"/>
</dbReference>
<dbReference type="PANTHER" id="PTHR32097">
    <property type="entry name" value="CAMP-BINDING PROTEIN 1-RELATED"/>
    <property type="match status" value="1"/>
</dbReference>
<feature type="domain" description="TerD" evidence="1">
    <location>
        <begin position="2"/>
        <end position="173"/>
    </location>
</feature>
<dbReference type="InterPro" id="IPR003325">
    <property type="entry name" value="TerD"/>
</dbReference>
<sequence>MIELSKGQEIELPAGGGLLRMGLGWDKNPSAGPFSSGGDRDVDLDASAVEFGGGQLFDLAFYNNRTTRDGSVVHLGDNTTGSGEGDDETITVDLAQVHRQIDTIFLLVTSYHGHSLEWVANAYCRVVDDEGTELARITLTLGVPETGVVMARIARSGDGWVLRAVAEGIAVKLPTESGLKLKRFL</sequence>
<keyword evidence="3" id="KW-1185">Reference proteome</keyword>
<accession>A0ABP8X791</accession>
<proteinExistence type="predicted"/>
<dbReference type="RefSeq" id="WP_345520874.1">
    <property type="nucleotide sequence ID" value="NZ_BAABKM010000002.1"/>
</dbReference>
<dbReference type="InterPro" id="IPR051324">
    <property type="entry name" value="Stress/Tellurium_Resist"/>
</dbReference>
<reference evidence="3" key="1">
    <citation type="journal article" date="2019" name="Int. J. Syst. Evol. Microbiol.">
        <title>The Global Catalogue of Microorganisms (GCM) 10K type strain sequencing project: providing services to taxonomists for standard genome sequencing and annotation.</title>
        <authorList>
            <consortium name="The Broad Institute Genomics Platform"/>
            <consortium name="The Broad Institute Genome Sequencing Center for Infectious Disease"/>
            <person name="Wu L."/>
            <person name="Ma J."/>
        </authorList>
    </citation>
    <scope>NUCLEOTIDE SEQUENCE [LARGE SCALE GENOMIC DNA]</scope>
    <source>
        <strain evidence="3">JCM 18531</strain>
    </source>
</reference>
<evidence type="ECO:0000313" key="3">
    <source>
        <dbReference type="Proteomes" id="UP001499974"/>
    </source>
</evidence>
<name>A0ABP8X791_9ACTN</name>
<evidence type="ECO:0000313" key="2">
    <source>
        <dbReference type="EMBL" id="GAA4701111.1"/>
    </source>
</evidence>